<dbReference type="Gene3D" id="3.10.20.90">
    <property type="entry name" value="Phosphatidylinositol 3-kinase Catalytic Subunit, Chain A, domain 1"/>
    <property type="match status" value="3"/>
</dbReference>
<dbReference type="FunFam" id="3.40.30.10:FF:000016">
    <property type="entry name" value="Glutathione S-transferase F2"/>
    <property type="match status" value="3"/>
</dbReference>
<proteinExistence type="inferred from homology"/>
<evidence type="ECO:0000256" key="3">
    <source>
        <dbReference type="ARBA" id="ARBA00012452"/>
    </source>
</evidence>
<evidence type="ECO:0000256" key="1">
    <source>
        <dbReference type="ARBA" id="ARBA00003701"/>
    </source>
</evidence>
<feature type="domain" description="GST C-terminal" evidence="7">
    <location>
        <begin position="296"/>
        <end position="435"/>
    </location>
</feature>
<dbReference type="Gramene" id="ORUFI01G17470.2">
    <property type="protein sequence ID" value="ORUFI01G17470.2"/>
    <property type="gene ID" value="ORUFI01G17470"/>
</dbReference>
<evidence type="ECO:0000256" key="2">
    <source>
        <dbReference type="ARBA" id="ARBA00010128"/>
    </source>
</evidence>
<dbReference type="Pfam" id="PF00043">
    <property type="entry name" value="GST_C"/>
    <property type="match status" value="3"/>
</dbReference>
<feature type="domain" description="GST N-terminal" evidence="6">
    <location>
        <begin position="210"/>
        <end position="291"/>
    </location>
</feature>
<feature type="domain" description="GST N-terminal" evidence="6">
    <location>
        <begin position="704"/>
        <end position="785"/>
    </location>
</feature>
<feature type="domain" description="GST N-terminal" evidence="6">
    <location>
        <begin position="2"/>
        <end position="83"/>
    </location>
</feature>
<dbReference type="GO" id="GO:0043295">
    <property type="term" value="F:glutathione binding"/>
    <property type="evidence" value="ECO:0007669"/>
    <property type="project" value="TreeGrafter"/>
</dbReference>
<dbReference type="InterPro" id="IPR010987">
    <property type="entry name" value="Glutathione-S-Trfase_C-like"/>
</dbReference>
<dbReference type="EnsemblPlants" id="ORUFI01G17470.2">
    <property type="protein sequence ID" value="ORUFI01G17470.2"/>
    <property type="gene ID" value="ORUFI01G17470"/>
</dbReference>
<keyword evidence="4" id="KW-0808">Transferase</keyword>
<dbReference type="FunFam" id="1.20.1050.10:FF:000004">
    <property type="entry name" value="Glutathione S-transferase F2"/>
    <property type="match status" value="3"/>
</dbReference>
<dbReference type="eggNOG" id="KOG0867">
    <property type="taxonomic scope" value="Eukaryota"/>
</dbReference>
<feature type="domain" description="GST C-terminal" evidence="7">
    <location>
        <begin position="88"/>
        <end position="223"/>
    </location>
</feature>
<dbReference type="Gene3D" id="1.20.1050.10">
    <property type="match status" value="3"/>
</dbReference>
<evidence type="ECO:0000259" key="7">
    <source>
        <dbReference type="PROSITE" id="PS50405"/>
    </source>
</evidence>
<comment type="function">
    <text evidence="1">Conjugation of reduced glutathione to a wide number of exogenous and endogenous hydrophobic electrophiles.</text>
</comment>
<evidence type="ECO:0000256" key="4">
    <source>
        <dbReference type="ARBA" id="ARBA00022679"/>
    </source>
</evidence>
<dbReference type="PANTHER" id="PTHR43900:SF42">
    <property type="entry name" value="GLUTATHIONE TRANSFERASE"/>
    <property type="match status" value="1"/>
</dbReference>
<name>A0A0E0MWF3_ORYRU</name>
<organism evidence="8 9">
    <name type="scientific">Oryza rufipogon</name>
    <name type="common">Brownbeard rice</name>
    <name type="synonym">Asian wild rice</name>
    <dbReference type="NCBI Taxonomy" id="4529"/>
    <lineage>
        <taxon>Eukaryota</taxon>
        <taxon>Viridiplantae</taxon>
        <taxon>Streptophyta</taxon>
        <taxon>Embryophyta</taxon>
        <taxon>Tracheophyta</taxon>
        <taxon>Spermatophyta</taxon>
        <taxon>Magnoliopsida</taxon>
        <taxon>Liliopsida</taxon>
        <taxon>Poales</taxon>
        <taxon>Poaceae</taxon>
        <taxon>BOP clade</taxon>
        <taxon>Oryzoideae</taxon>
        <taxon>Oryzeae</taxon>
        <taxon>Oryzinae</taxon>
        <taxon>Oryza</taxon>
    </lineage>
</organism>
<dbReference type="SUPFAM" id="SSF52833">
    <property type="entry name" value="Thioredoxin-like"/>
    <property type="match status" value="3"/>
</dbReference>
<dbReference type="CDD" id="cd01763">
    <property type="entry name" value="Ubl_SUMO_like"/>
    <property type="match status" value="3"/>
</dbReference>
<dbReference type="Proteomes" id="UP000008022">
    <property type="component" value="Unassembled WGS sequence"/>
</dbReference>
<dbReference type="Pfam" id="PF02798">
    <property type="entry name" value="GST_N"/>
    <property type="match status" value="3"/>
</dbReference>
<dbReference type="CDD" id="cd03053">
    <property type="entry name" value="GST_N_Phi"/>
    <property type="match status" value="3"/>
</dbReference>
<dbReference type="SFLD" id="SFLDG00358">
    <property type="entry name" value="Main_(cytGST)"/>
    <property type="match status" value="3"/>
</dbReference>
<evidence type="ECO:0000256" key="5">
    <source>
        <dbReference type="ARBA" id="ARBA00047960"/>
    </source>
</evidence>
<comment type="similarity">
    <text evidence="2">Belongs to the GST superfamily. Phi family.</text>
</comment>
<dbReference type="InterPro" id="IPR040079">
    <property type="entry name" value="Glutathione_S-Trfase"/>
</dbReference>
<dbReference type="GO" id="GO:0004364">
    <property type="term" value="F:glutathione transferase activity"/>
    <property type="evidence" value="ECO:0007669"/>
    <property type="project" value="UniProtKB-EC"/>
</dbReference>
<dbReference type="SFLD" id="SFLDG01154">
    <property type="entry name" value="Main.5:_Phi-like"/>
    <property type="match status" value="2"/>
</dbReference>
<dbReference type="AlphaFoldDB" id="A0A0E0MWF3"/>
<dbReference type="SUPFAM" id="SSF54236">
    <property type="entry name" value="Ubiquitin-like"/>
    <property type="match status" value="3"/>
</dbReference>
<dbReference type="InterPro" id="IPR034347">
    <property type="entry name" value="GST_Phi_C"/>
</dbReference>
<dbReference type="SFLD" id="SFLDS00019">
    <property type="entry name" value="Glutathione_Transferase_(cytos"/>
    <property type="match status" value="3"/>
</dbReference>
<keyword evidence="9" id="KW-1185">Reference proteome</keyword>
<dbReference type="Gene3D" id="3.40.30.10">
    <property type="entry name" value="Glutaredoxin"/>
    <property type="match status" value="3"/>
</dbReference>
<dbReference type="PROSITE" id="PS50405">
    <property type="entry name" value="GST_CTER"/>
    <property type="match status" value="3"/>
</dbReference>
<dbReference type="GO" id="GO:0006749">
    <property type="term" value="P:glutathione metabolic process"/>
    <property type="evidence" value="ECO:0007669"/>
    <property type="project" value="TreeGrafter"/>
</dbReference>
<accession>A0A0E0MWF3</accession>
<dbReference type="InterPro" id="IPR036249">
    <property type="entry name" value="Thioredoxin-like_sf"/>
</dbReference>
<dbReference type="CDD" id="cd03187">
    <property type="entry name" value="GST_C_Phi"/>
    <property type="match status" value="2"/>
</dbReference>
<dbReference type="EC" id="2.5.1.18" evidence="3"/>
<dbReference type="GO" id="GO:0009635">
    <property type="term" value="P:response to herbicide"/>
    <property type="evidence" value="ECO:0007669"/>
    <property type="project" value="UniProtKB-ARBA"/>
</dbReference>
<dbReference type="STRING" id="4529.A0A0E0MWF3"/>
<dbReference type="OMA" id="DPCAQAR"/>
<dbReference type="GO" id="GO:0005737">
    <property type="term" value="C:cytoplasm"/>
    <property type="evidence" value="ECO:0007669"/>
    <property type="project" value="TreeGrafter"/>
</dbReference>
<dbReference type="InterPro" id="IPR029071">
    <property type="entry name" value="Ubiquitin-like_domsf"/>
</dbReference>
<comment type="catalytic activity">
    <reaction evidence="5">
        <text>RX + glutathione = an S-substituted glutathione + a halide anion + H(+)</text>
        <dbReference type="Rhea" id="RHEA:16437"/>
        <dbReference type="ChEBI" id="CHEBI:15378"/>
        <dbReference type="ChEBI" id="CHEBI:16042"/>
        <dbReference type="ChEBI" id="CHEBI:17792"/>
        <dbReference type="ChEBI" id="CHEBI:57925"/>
        <dbReference type="ChEBI" id="CHEBI:90779"/>
        <dbReference type="EC" id="2.5.1.18"/>
    </reaction>
</comment>
<protein>
    <recommendedName>
        <fullName evidence="3">glutathione transferase</fullName>
        <ecNumber evidence="3">2.5.1.18</ecNumber>
    </recommendedName>
</protein>
<dbReference type="SUPFAM" id="SSF47616">
    <property type="entry name" value="GST C-terminal domain-like"/>
    <property type="match status" value="3"/>
</dbReference>
<dbReference type="InterPro" id="IPR004045">
    <property type="entry name" value="Glutathione_S-Trfase_N"/>
</dbReference>
<dbReference type="HOGENOM" id="CLU_014345_0_0_1"/>
<dbReference type="InterPro" id="IPR004046">
    <property type="entry name" value="GST_C"/>
</dbReference>
<reference evidence="9" key="1">
    <citation type="submission" date="2013-06" db="EMBL/GenBank/DDBJ databases">
        <authorList>
            <person name="Zhao Q."/>
        </authorList>
    </citation>
    <scope>NUCLEOTIDE SEQUENCE</scope>
    <source>
        <strain evidence="9">cv. W1943</strain>
    </source>
</reference>
<reference evidence="8" key="2">
    <citation type="submission" date="2015-06" db="UniProtKB">
        <authorList>
            <consortium name="EnsemblPlants"/>
        </authorList>
    </citation>
    <scope>IDENTIFICATION</scope>
</reference>
<evidence type="ECO:0000259" key="6">
    <source>
        <dbReference type="PROSITE" id="PS50404"/>
    </source>
</evidence>
<evidence type="ECO:0000313" key="8">
    <source>
        <dbReference type="EnsemblPlants" id="ORUFI01G17470.2"/>
    </source>
</evidence>
<dbReference type="PANTHER" id="PTHR43900">
    <property type="entry name" value="GLUTATHIONE S-TRANSFERASE RHO"/>
    <property type="match status" value="1"/>
</dbReference>
<dbReference type="PROSITE" id="PS50404">
    <property type="entry name" value="GST_NTER"/>
    <property type="match status" value="3"/>
</dbReference>
<dbReference type="InterPro" id="IPR036282">
    <property type="entry name" value="Glutathione-S-Trfase_C_sf"/>
</dbReference>
<sequence>MAPVKVFGPAKSTAVARVLVCLEEVGAEYELVGVHIPAGEQKSPAHLARNPFGQVPAFQDGDLILFESRAIAKYILRKSASDLLKESNLAQSAMVDVWLEVESQTFDTAMSAITFQCLTIPTFMGGIADDKIVEENLGKLKKALEVYEARLGRFRYLAGDFISLADLSHFPMAHYLLATPHASVLDAYPHVKSWINDLMKRPAVKRRKMAPAKVYGPAMSTNVMRILVCLEEVGAEYEVVPVDMSTGEHKRPPHISRNPFGQVPAFEDGDLTLFESRAISKYILRKHGSDLLRESNLSESAMVDVWLEVESSHFDGAMSPIIFQCFIVPMFMGGATDMAVVNESLEKLKKALEVYQAQLSKSKYLAGDFISLADISHLPTVYYLLASAHASVLDAYPRVKAWIDDVMQRPSVKKRSRSAMSSAGEEVGSTPPAEVEASTLITLRDGDEVSFFPDGTRTMPVTLTVKDNKGRRVTHTMRRLDVICTLFRLYFDMLPSTAPREGVFMYNGREISFYQTPEKCDMNDGDEITFHPFSKPSTFVTLTIKGSTDDGGRSGVVVTRPMRRTDELQRLIDYYFAMVPTNDQNGEWAVTYGGRQVGGEETPADYEMEDGDQLRLVPASKPSRFVTVNLLTMVKAERTYTLRRTDKLQGLMDLCLSREPASMYRHGCVLAYEGRRVHGSQTPDDLKLEDGDIIYALACQRSMSPVKVFGSAPFTNVARVLLCLEEVGADYEIVDVDFGAREHKGPDHLARNPFGQVPAFQDGDLMLFESRAICRYILRKHRATDEANLLREGDPSESAVVDAWLDVEALRYEPSVHAVFVQRRVVPALGGEPDERVIAESVARLRETLAVYEARLEATRGYLAGGEVSLADLSHFPYTRYFMEMPYAAPVFGAYPRVTAWWERLLARPSVRKVAAMMSGGEG</sequence>
<evidence type="ECO:0000313" key="9">
    <source>
        <dbReference type="Proteomes" id="UP000008022"/>
    </source>
</evidence>
<feature type="domain" description="GST C-terminal" evidence="7">
    <location>
        <begin position="794"/>
        <end position="923"/>
    </location>
</feature>